<dbReference type="GO" id="GO:0020037">
    <property type="term" value="F:heme binding"/>
    <property type="evidence" value="ECO:0007669"/>
    <property type="project" value="InterPro"/>
</dbReference>
<evidence type="ECO:0000313" key="10">
    <source>
        <dbReference type="Proteomes" id="UP001154282"/>
    </source>
</evidence>
<dbReference type="SUPFAM" id="SSF48264">
    <property type="entry name" value="Cytochrome P450"/>
    <property type="match status" value="1"/>
</dbReference>
<name>A0AAV0GSJ6_9ROSI</name>
<keyword evidence="3" id="KW-0349">Heme</keyword>
<comment type="caution">
    <text evidence="9">The sequence shown here is derived from an EMBL/GenBank/DDBJ whole genome shotgun (WGS) entry which is preliminary data.</text>
</comment>
<keyword evidence="8" id="KW-0472">Membrane</keyword>
<dbReference type="GO" id="GO:0004497">
    <property type="term" value="F:monooxygenase activity"/>
    <property type="evidence" value="ECO:0007669"/>
    <property type="project" value="UniProtKB-KW"/>
</dbReference>
<keyword evidence="8" id="KW-1133">Transmembrane helix</keyword>
<dbReference type="PANTHER" id="PTHR47944">
    <property type="entry name" value="CYTOCHROME P450 98A9"/>
    <property type="match status" value="1"/>
</dbReference>
<comment type="cofactor">
    <cofactor evidence="1">
        <name>heme</name>
        <dbReference type="ChEBI" id="CHEBI:30413"/>
    </cofactor>
</comment>
<accession>A0AAV0GSJ6</accession>
<evidence type="ECO:0000256" key="7">
    <source>
        <dbReference type="ARBA" id="ARBA00023033"/>
    </source>
</evidence>
<dbReference type="Pfam" id="PF00067">
    <property type="entry name" value="p450"/>
    <property type="match status" value="2"/>
</dbReference>
<evidence type="ECO:0000256" key="4">
    <source>
        <dbReference type="ARBA" id="ARBA00022723"/>
    </source>
</evidence>
<evidence type="ECO:0000256" key="3">
    <source>
        <dbReference type="ARBA" id="ARBA00022617"/>
    </source>
</evidence>
<keyword evidence="5" id="KW-0560">Oxidoreductase</keyword>
<dbReference type="Proteomes" id="UP001154282">
    <property type="component" value="Unassembled WGS sequence"/>
</dbReference>
<dbReference type="InterPro" id="IPR036396">
    <property type="entry name" value="Cyt_P450_sf"/>
</dbReference>
<dbReference type="GO" id="GO:0016705">
    <property type="term" value="F:oxidoreductase activity, acting on paired donors, with incorporation or reduction of molecular oxygen"/>
    <property type="evidence" value="ECO:0007669"/>
    <property type="project" value="InterPro"/>
</dbReference>
<comment type="similarity">
    <text evidence="2">Belongs to the cytochrome P450 family.</text>
</comment>
<evidence type="ECO:0000256" key="2">
    <source>
        <dbReference type="ARBA" id="ARBA00010617"/>
    </source>
</evidence>
<dbReference type="GO" id="GO:0005506">
    <property type="term" value="F:iron ion binding"/>
    <property type="evidence" value="ECO:0007669"/>
    <property type="project" value="InterPro"/>
</dbReference>
<dbReference type="PANTHER" id="PTHR47944:SF18">
    <property type="entry name" value="FLAVONOID 3'-MONOOXYGENASE"/>
    <property type="match status" value="1"/>
</dbReference>
<organism evidence="9 10">
    <name type="scientific">Linum tenue</name>
    <dbReference type="NCBI Taxonomy" id="586396"/>
    <lineage>
        <taxon>Eukaryota</taxon>
        <taxon>Viridiplantae</taxon>
        <taxon>Streptophyta</taxon>
        <taxon>Embryophyta</taxon>
        <taxon>Tracheophyta</taxon>
        <taxon>Spermatophyta</taxon>
        <taxon>Magnoliopsida</taxon>
        <taxon>eudicotyledons</taxon>
        <taxon>Gunneridae</taxon>
        <taxon>Pentapetalae</taxon>
        <taxon>rosids</taxon>
        <taxon>fabids</taxon>
        <taxon>Malpighiales</taxon>
        <taxon>Linaceae</taxon>
        <taxon>Linum</taxon>
    </lineage>
</organism>
<dbReference type="EMBL" id="CAMGYJ010000002">
    <property type="protein sequence ID" value="CAI0375724.1"/>
    <property type="molecule type" value="Genomic_DNA"/>
</dbReference>
<dbReference type="Gene3D" id="1.10.630.10">
    <property type="entry name" value="Cytochrome P450"/>
    <property type="match status" value="1"/>
</dbReference>
<proteinExistence type="inferred from homology"/>
<evidence type="ECO:0008006" key="11">
    <source>
        <dbReference type="Google" id="ProtNLM"/>
    </source>
</evidence>
<dbReference type="AlphaFoldDB" id="A0AAV0GSJ6"/>
<evidence type="ECO:0000256" key="8">
    <source>
        <dbReference type="SAM" id="Phobius"/>
    </source>
</evidence>
<sequence>MASPTAIIYGVAFATFVYFLITKLFLRGGGRRSQKPLPPGPTPWPIVGNLPHLGPIPHHSIAALARKYGPLMHLRLGVVDVVVAASASVAAQFLKIHDANFSDRPPSSGGKYIAYNYQDMVFAPYGPRWRLLRKTRALANGGNAPVQLGQLLGVCTANALGRVLVGRRVFGDITGGVDPKADEFKSMVVELMILAGTFNVSDFVPALEWLDLQRVAAKMKNLHRRLDSFLSQILEEHGKTAHDALAGGHVDFLTSLSSLKLDDDGDGEGGKLTDTEIKALLLVRAQFLFLFFTYEISN</sequence>
<evidence type="ECO:0000313" key="9">
    <source>
        <dbReference type="EMBL" id="CAI0375724.1"/>
    </source>
</evidence>
<gene>
    <name evidence="9" type="ORF">LITE_LOCUS717</name>
</gene>
<evidence type="ECO:0000256" key="1">
    <source>
        <dbReference type="ARBA" id="ARBA00001971"/>
    </source>
</evidence>
<evidence type="ECO:0000256" key="5">
    <source>
        <dbReference type="ARBA" id="ARBA00023002"/>
    </source>
</evidence>
<keyword evidence="7" id="KW-0503">Monooxygenase</keyword>
<evidence type="ECO:0000256" key="6">
    <source>
        <dbReference type="ARBA" id="ARBA00023004"/>
    </source>
</evidence>
<reference evidence="9" key="1">
    <citation type="submission" date="2022-08" db="EMBL/GenBank/DDBJ databases">
        <authorList>
            <person name="Gutierrez-Valencia J."/>
        </authorList>
    </citation>
    <scope>NUCLEOTIDE SEQUENCE</scope>
</reference>
<keyword evidence="6" id="KW-0408">Iron</keyword>
<feature type="transmembrane region" description="Helical" evidence="8">
    <location>
        <begin position="6"/>
        <end position="26"/>
    </location>
</feature>
<protein>
    <recommendedName>
        <fullName evidence="11">Flavonoid 3'-hydroxylase</fullName>
    </recommendedName>
</protein>
<keyword evidence="4" id="KW-0479">Metal-binding</keyword>
<dbReference type="InterPro" id="IPR001128">
    <property type="entry name" value="Cyt_P450"/>
</dbReference>
<keyword evidence="10" id="KW-1185">Reference proteome</keyword>
<keyword evidence="8" id="KW-0812">Transmembrane</keyword>